<dbReference type="Proteomes" id="UP000095209">
    <property type="component" value="Unassembled WGS sequence"/>
</dbReference>
<organism evidence="8 9">
    <name type="scientific">Bacillus solimangrovi</name>
    <dbReference type="NCBI Taxonomy" id="1305675"/>
    <lineage>
        <taxon>Bacteria</taxon>
        <taxon>Bacillati</taxon>
        <taxon>Bacillota</taxon>
        <taxon>Bacilli</taxon>
        <taxon>Bacillales</taxon>
        <taxon>Bacillaceae</taxon>
        <taxon>Bacillus</taxon>
    </lineage>
</organism>
<evidence type="ECO:0000256" key="1">
    <source>
        <dbReference type="ARBA" id="ARBA00004651"/>
    </source>
</evidence>
<feature type="transmembrane region" description="Helical" evidence="7">
    <location>
        <begin position="307"/>
        <end position="330"/>
    </location>
</feature>
<evidence type="ECO:0000256" key="7">
    <source>
        <dbReference type="SAM" id="Phobius"/>
    </source>
</evidence>
<evidence type="ECO:0000256" key="5">
    <source>
        <dbReference type="ARBA" id="ARBA00022989"/>
    </source>
</evidence>
<comment type="similarity">
    <text evidence="2">Belongs to the UPF0324 family.</text>
</comment>
<evidence type="ECO:0008006" key="10">
    <source>
        <dbReference type="Google" id="ProtNLM"/>
    </source>
</evidence>
<dbReference type="AlphaFoldDB" id="A0A1E5LJR4"/>
<evidence type="ECO:0000256" key="4">
    <source>
        <dbReference type="ARBA" id="ARBA00022692"/>
    </source>
</evidence>
<evidence type="ECO:0000256" key="3">
    <source>
        <dbReference type="ARBA" id="ARBA00022475"/>
    </source>
</evidence>
<protein>
    <recommendedName>
        <fullName evidence="10">Sulfate exporter family transporter</fullName>
    </recommendedName>
</protein>
<comment type="subcellular location">
    <subcellularLocation>
        <location evidence="1">Cell membrane</location>
        <topology evidence="1">Multi-pass membrane protein</topology>
    </subcellularLocation>
</comment>
<feature type="transmembrane region" description="Helical" evidence="7">
    <location>
        <begin position="211"/>
        <end position="233"/>
    </location>
</feature>
<dbReference type="PANTHER" id="PTHR30106:SF2">
    <property type="entry name" value="UPF0324 INNER MEMBRANE PROTEIN YEIH"/>
    <property type="match status" value="1"/>
</dbReference>
<keyword evidence="4 7" id="KW-0812">Transmembrane</keyword>
<name>A0A1E5LJR4_9BACI</name>
<evidence type="ECO:0000313" key="9">
    <source>
        <dbReference type="Proteomes" id="UP000095209"/>
    </source>
</evidence>
<feature type="transmembrane region" description="Helical" evidence="7">
    <location>
        <begin position="282"/>
        <end position="300"/>
    </location>
</feature>
<dbReference type="GO" id="GO:0005886">
    <property type="term" value="C:plasma membrane"/>
    <property type="evidence" value="ECO:0007669"/>
    <property type="project" value="UniProtKB-SubCell"/>
</dbReference>
<reference evidence="8 9" key="1">
    <citation type="submission" date="2016-08" db="EMBL/GenBank/DDBJ databases">
        <title>Genome of Bacillus solimangrovi GH2-4.</title>
        <authorList>
            <person name="Lim S."/>
            <person name="Kim B.-C."/>
        </authorList>
    </citation>
    <scope>NUCLEOTIDE SEQUENCE [LARGE SCALE GENOMIC DNA]</scope>
    <source>
        <strain evidence="8 9">GH2-4</strain>
    </source>
</reference>
<keyword evidence="9" id="KW-1185">Reference proteome</keyword>
<evidence type="ECO:0000256" key="6">
    <source>
        <dbReference type="ARBA" id="ARBA00023136"/>
    </source>
</evidence>
<feature type="transmembrane region" description="Helical" evidence="7">
    <location>
        <begin position="93"/>
        <end position="111"/>
    </location>
</feature>
<feature type="transmembrane region" description="Helical" evidence="7">
    <location>
        <begin position="33"/>
        <end position="48"/>
    </location>
</feature>
<dbReference type="EMBL" id="MJEH01000003">
    <property type="protein sequence ID" value="OEH94332.1"/>
    <property type="molecule type" value="Genomic_DNA"/>
</dbReference>
<dbReference type="InterPro" id="IPR018383">
    <property type="entry name" value="UPF0324_pro"/>
</dbReference>
<keyword evidence="5 7" id="KW-1133">Transmembrane helix</keyword>
<dbReference type="PANTHER" id="PTHR30106">
    <property type="entry name" value="INNER MEMBRANE PROTEIN YEIH-RELATED"/>
    <property type="match status" value="1"/>
</dbReference>
<sequence length="331" mass="36359">MSNYYRLVPGIALSLIVSIIAILTQQIGIIDKLHINSLIIAILIGMIVRNVFKLSETFLLGVQFTYKKLLRLSVVLLGFKLSILQVYEVGIRGIIIIILSVSITFIVNILIARKLKIQKETAILIGSGCSICGASAIAGTATVIDAKEKEITLSVATITIFGTIAMLSYPFIFQLLHLSEKIYGVWAGASIHEVAQVVAAGFIVGDEAGEYATLVKLTRVLMLIPTLFFLSMWQSKQIQQTERKHHVSVPLFVTGFIIIVLINSLQVIPNDTVQLINLINEYILLVSMSGLGLVTSLAMIRDAGMKPMYLTFVTSICISATSYALIYLFYL</sequence>
<dbReference type="OrthoDB" id="9811391at2"/>
<comment type="caution">
    <text evidence="8">The sequence shown here is derived from an EMBL/GenBank/DDBJ whole genome shotgun (WGS) entry which is preliminary data.</text>
</comment>
<feature type="transmembrane region" description="Helical" evidence="7">
    <location>
        <begin position="123"/>
        <end position="144"/>
    </location>
</feature>
<keyword evidence="6 7" id="KW-0472">Membrane</keyword>
<proteinExistence type="inferred from homology"/>
<dbReference type="Pfam" id="PF03601">
    <property type="entry name" value="Cons_hypoth698"/>
    <property type="match status" value="1"/>
</dbReference>
<dbReference type="RefSeq" id="WP_069715688.1">
    <property type="nucleotide sequence ID" value="NZ_MJEH01000003.1"/>
</dbReference>
<feature type="transmembrane region" description="Helical" evidence="7">
    <location>
        <begin position="245"/>
        <end position="262"/>
    </location>
</feature>
<keyword evidence="3" id="KW-1003">Cell membrane</keyword>
<gene>
    <name evidence="8" type="ORF">BFG57_08740</name>
</gene>
<accession>A0A1E5LJR4</accession>
<feature type="transmembrane region" description="Helical" evidence="7">
    <location>
        <begin position="156"/>
        <end position="176"/>
    </location>
</feature>
<feature type="transmembrane region" description="Helical" evidence="7">
    <location>
        <begin position="7"/>
        <end position="27"/>
    </location>
</feature>
<evidence type="ECO:0000256" key="2">
    <source>
        <dbReference type="ARBA" id="ARBA00007977"/>
    </source>
</evidence>
<evidence type="ECO:0000313" key="8">
    <source>
        <dbReference type="EMBL" id="OEH94332.1"/>
    </source>
</evidence>